<dbReference type="Pfam" id="PF06299">
    <property type="entry name" value="DUF1045"/>
    <property type="match status" value="1"/>
</dbReference>
<dbReference type="PIRSF" id="PIRSF033328">
    <property type="entry name" value="Phest_Mll4975"/>
    <property type="match status" value="1"/>
</dbReference>
<dbReference type="InterPro" id="IPR009389">
    <property type="entry name" value="DUF1045"/>
</dbReference>
<sequence>MRYAIYFAAPADDPLMQLGNQWLGRDTFTGKDLPQQPMDGLSAERLHTLTADPRRYGFHGTLKAPFSLAEDQTETALLEACESFASEIAPYEIAGLSVNRLGKFLALTPDAGEPALRAFAALCVRHFEPFRAPLSEADLERRRRARLSDKLDAYTRQWGYPYIFDEFRFHMTLSNKLENDGEADLLADAARTRFAAVTGQRRVCSHVALYTEPERGAPFSVHTVFELTGRTAPQDALERAERLSTEETA</sequence>
<keyword evidence="2" id="KW-1185">Reference proteome</keyword>
<dbReference type="Proteomes" id="UP001431221">
    <property type="component" value="Unassembled WGS sequence"/>
</dbReference>
<evidence type="ECO:0000313" key="2">
    <source>
        <dbReference type="Proteomes" id="UP001431221"/>
    </source>
</evidence>
<gene>
    <name evidence="1" type="ORF">M0H32_28535</name>
</gene>
<accession>A0ABT0H4Y1</accession>
<reference evidence="1" key="1">
    <citation type="submission" date="2022-04" db="EMBL/GenBank/DDBJ databases">
        <title>Roseibium sp. CAU 1639 isolated from mud.</title>
        <authorList>
            <person name="Kim W."/>
        </authorList>
    </citation>
    <scope>NUCLEOTIDE SEQUENCE</scope>
    <source>
        <strain evidence="1">CAU 1639</strain>
    </source>
</reference>
<dbReference type="RefSeq" id="WP_248160100.1">
    <property type="nucleotide sequence ID" value="NZ_JALNMJ010000043.1"/>
</dbReference>
<protein>
    <submittedName>
        <fullName evidence="1">DUF1045 domain-containing protein</fullName>
    </submittedName>
</protein>
<comment type="caution">
    <text evidence="1">The sequence shown here is derived from an EMBL/GenBank/DDBJ whole genome shotgun (WGS) entry which is preliminary data.</text>
</comment>
<proteinExistence type="predicted"/>
<dbReference type="NCBIfam" id="TIGR03223">
    <property type="entry name" value="Phn_opern_protn"/>
    <property type="match status" value="1"/>
</dbReference>
<name>A0ABT0H4Y1_9HYPH</name>
<dbReference type="Gene3D" id="3.90.1140.10">
    <property type="entry name" value="Cyclic phosphodiesterase"/>
    <property type="match status" value="1"/>
</dbReference>
<evidence type="ECO:0000313" key="1">
    <source>
        <dbReference type="EMBL" id="MCK7616120.1"/>
    </source>
</evidence>
<organism evidence="1 2">
    <name type="scientific">Roseibium sediminicola</name>
    <dbReference type="NCBI Taxonomy" id="2933272"/>
    <lineage>
        <taxon>Bacteria</taxon>
        <taxon>Pseudomonadati</taxon>
        <taxon>Pseudomonadota</taxon>
        <taxon>Alphaproteobacteria</taxon>
        <taxon>Hyphomicrobiales</taxon>
        <taxon>Stappiaceae</taxon>
        <taxon>Roseibium</taxon>
    </lineage>
</organism>
<dbReference type="EMBL" id="JALNMJ010000043">
    <property type="protein sequence ID" value="MCK7616120.1"/>
    <property type="molecule type" value="Genomic_DNA"/>
</dbReference>